<reference evidence="2 3" key="1">
    <citation type="submission" date="2019-04" db="EMBL/GenBank/DDBJ databases">
        <title>Rhodococcus oryzae sp. nov., a novel actinomycete isolated from rhizosphere soil of rice (Oryza sativa L.).</title>
        <authorList>
            <person name="Li C."/>
        </authorList>
    </citation>
    <scope>NUCLEOTIDE SEQUENCE [LARGE SCALE GENOMIC DNA]</scope>
    <source>
        <strain evidence="2 3">NEAU-CX67</strain>
    </source>
</reference>
<keyword evidence="2" id="KW-0378">Hydrolase</keyword>
<name>A0ABY2RDB4_9NOCA</name>
<feature type="domain" description="Serine aminopeptidase S33" evidence="1">
    <location>
        <begin position="21"/>
        <end position="126"/>
    </location>
</feature>
<dbReference type="InterPro" id="IPR051044">
    <property type="entry name" value="MAG_DAG_Lipase"/>
</dbReference>
<proteinExistence type="predicted"/>
<sequence>MPFFSGVSGQVHYRHWPVPDPVVVVVFLHGLGQHSGNYHRFGRAMSAEHIEVWALDHIGHGLSEGDLGVIGPLPGLGDNALRLAAIAEEQHPDLPVIVMGHSLGAAAALAAIEAEPERFHAAVLSALPRVISSRPPIAMGLPILTLHGVDDRMAPIDPVRSWAAALPSATLREYPDAGHDLLHEPVQRVVASDVAAFVLGTVQE</sequence>
<dbReference type="RefSeq" id="WP_136912115.1">
    <property type="nucleotide sequence ID" value="NZ_SUMD01000018.1"/>
</dbReference>
<keyword evidence="3" id="KW-1185">Reference proteome</keyword>
<dbReference type="Gene3D" id="3.40.50.1820">
    <property type="entry name" value="alpha/beta hydrolase"/>
    <property type="match status" value="2"/>
</dbReference>
<dbReference type="EMBL" id="SUMD01000018">
    <property type="protein sequence ID" value="TJZ73437.1"/>
    <property type="molecule type" value="Genomic_DNA"/>
</dbReference>
<gene>
    <name evidence="2" type="ORF">FCG67_24170</name>
</gene>
<evidence type="ECO:0000313" key="3">
    <source>
        <dbReference type="Proteomes" id="UP000305109"/>
    </source>
</evidence>
<accession>A0ABY2RDB4</accession>
<organism evidence="2 3">
    <name type="scientific">Rhodococcus oryzae</name>
    <dbReference type="NCBI Taxonomy" id="2571143"/>
    <lineage>
        <taxon>Bacteria</taxon>
        <taxon>Bacillati</taxon>
        <taxon>Actinomycetota</taxon>
        <taxon>Actinomycetes</taxon>
        <taxon>Mycobacteriales</taxon>
        <taxon>Nocardiaceae</taxon>
        <taxon>Rhodococcus</taxon>
    </lineage>
</organism>
<dbReference type="InterPro" id="IPR022742">
    <property type="entry name" value="Hydrolase_4"/>
</dbReference>
<comment type="caution">
    <text evidence="2">The sequence shown here is derived from an EMBL/GenBank/DDBJ whole genome shotgun (WGS) entry which is preliminary data.</text>
</comment>
<dbReference type="PANTHER" id="PTHR11614">
    <property type="entry name" value="PHOSPHOLIPASE-RELATED"/>
    <property type="match status" value="1"/>
</dbReference>
<dbReference type="InterPro" id="IPR029058">
    <property type="entry name" value="AB_hydrolase_fold"/>
</dbReference>
<protein>
    <submittedName>
        <fullName evidence="2">Alpha/beta hydrolase</fullName>
    </submittedName>
</protein>
<dbReference type="GO" id="GO:0016787">
    <property type="term" value="F:hydrolase activity"/>
    <property type="evidence" value="ECO:0007669"/>
    <property type="project" value="UniProtKB-KW"/>
</dbReference>
<evidence type="ECO:0000259" key="1">
    <source>
        <dbReference type="Pfam" id="PF12146"/>
    </source>
</evidence>
<evidence type="ECO:0000313" key="2">
    <source>
        <dbReference type="EMBL" id="TJZ73437.1"/>
    </source>
</evidence>
<dbReference type="Pfam" id="PF12146">
    <property type="entry name" value="Hydrolase_4"/>
    <property type="match status" value="1"/>
</dbReference>
<dbReference type="Proteomes" id="UP000305109">
    <property type="component" value="Unassembled WGS sequence"/>
</dbReference>
<dbReference type="SUPFAM" id="SSF53474">
    <property type="entry name" value="alpha/beta-Hydrolases"/>
    <property type="match status" value="1"/>
</dbReference>